<proteinExistence type="predicted"/>
<organism evidence="2 3">
    <name type="scientific">Rhodocollybia butyracea</name>
    <dbReference type="NCBI Taxonomy" id="206335"/>
    <lineage>
        <taxon>Eukaryota</taxon>
        <taxon>Fungi</taxon>
        <taxon>Dikarya</taxon>
        <taxon>Basidiomycota</taxon>
        <taxon>Agaricomycotina</taxon>
        <taxon>Agaricomycetes</taxon>
        <taxon>Agaricomycetidae</taxon>
        <taxon>Agaricales</taxon>
        <taxon>Marasmiineae</taxon>
        <taxon>Omphalotaceae</taxon>
        <taxon>Rhodocollybia</taxon>
    </lineage>
</organism>
<dbReference type="Proteomes" id="UP000772434">
    <property type="component" value="Unassembled WGS sequence"/>
</dbReference>
<evidence type="ECO:0000313" key="3">
    <source>
        <dbReference type="Proteomes" id="UP000772434"/>
    </source>
</evidence>
<reference evidence="2" key="1">
    <citation type="submission" date="2020-11" db="EMBL/GenBank/DDBJ databases">
        <authorList>
            <consortium name="DOE Joint Genome Institute"/>
            <person name="Ahrendt S."/>
            <person name="Riley R."/>
            <person name="Andreopoulos W."/>
            <person name="Labutti K."/>
            <person name="Pangilinan J."/>
            <person name="Ruiz-Duenas F.J."/>
            <person name="Barrasa J.M."/>
            <person name="Sanchez-Garcia M."/>
            <person name="Camarero S."/>
            <person name="Miyauchi S."/>
            <person name="Serrano A."/>
            <person name="Linde D."/>
            <person name="Babiker R."/>
            <person name="Drula E."/>
            <person name="Ayuso-Fernandez I."/>
            <person name="Pacheco R."/>
            <person name="Padilla G."/>
            <person name="Ferreira P."/>
            <person name="Barriuso J."/>
            <person name="Kellner H."/>
            <person name="Castanera R."/>
            <person name="Alfaro M."/>
            <person name="Ramirez L."/>
            <person name="Pisabarro A.G."/>
            <person name="Kuo A."/>
            <person name="Tritt A."/>
            <person name="Lipzen A."/>
            <person name="He G."/>
            <person name="Yan M."/>
            <person name="Ng V."/>
            <person name="Cullen D."/>
            <person name="Martin F."/>
            <person name="Rosso M.-N."/>
            <person name="Henrissat B."/>
            <person name="Hibbett D."/>
            <person name="Martinez A.T."/>
            <person name="Grigoriev I.V."/>
        </authorList>
    </citation>
    <scope>NUCLEOTIDE SEQUENCE</scope>
    <source>
        <strain evidence="2">AH 40177</strain>
    </source>
</reference>
<accession>A0A9P5U4T0</accession>
<evidence type="ECO:0000256" key="1">
    <source>
        <dbReference type="SAM" id="Coils"/>
    </source>
</evidence>
<protein>
    <submittedName>
        <fullName evidence="2">Uncharacterized protein</fullName>
    </submittedName>
</protein>
<gene>
    <name evidence="2" type="ORF">BDP27DRAFT_1424020</name>
</gene>
<dbReference type="EMBL" id="JADNRY010000090">
    <property type="protein sequence ID" value="KAF9066241.1"/>
    <property type="molecule type" value="Genomic_DNA"/>
</dbReference>
<keyword evidence="1" id="KW-0175">Coiled coil</keyword>
<comment type="caution">
    <text evidence="2">The sequence shown here is derived from an EMBL/GenBank/DDBJ whole genome shotgun (WGS) entry which is preliminary data.</text>
</comment>
<name>A0A9P5U4T0_9AGAR</name>
<evidence type="ECO:0000313" key="2">
    <source>
        <dbReference type="EMBL" id="KAF9066241.1"/>
    </source>
</evidence>
<keyword evidence="3" id="KW-1185">Reference proteome</keyword>
<sequence length="147" mass="17132">MPRTIDDYAPQNTVSTTVDLPQSASITLVNTLTHDELRRMIYEDPEIKELEAQNEERRNLLFSLADERADQLMDVYKELAGTFDNAMAELQKKHEALVEQKALVDLLRKQLEEKTERCEVLQSEVLRLEKMKEVQEEENNRLNMLLG</sequence>
<feature type="coiled-coil region" evidence="1">
    <location>
        <begin position="97"/>
        <end position="145"/>
    </location>
</feature>
<dbReference type="AlphaFoldDB" id="A0A9P5U4T0"/>